<dbReference type="RefSeq" id="WP_016400438.1">
    <property type="nucleotide sequence ID" value="NZ_JAYDYW010000006.1"/>
</dbReference>
<dbReference type="EMBL" id="JAYDYW010000006">
    <property type="protein sequence ID" value="MEE1673790.1"/>
    <property type="molecule type" value="Genomic_DNA"/>
</dbReference>
<reference evidence="2" key="1">
    <citation type="submission" date="2023-07" db="EMBL/GenBank/DDBJ databases">
        <title>Draft genome sequence of Agarivorans aestuarii strain ZMCS4, a CAZymes producing bacteria isolated from the marine brown algae Clodostephus spongiosus.</title>
        <authorList>
            <person name="Lorente B."/>
            <person name="Cabral C."/>
            <person name="Frias J."/>
            <person name="Faria J."/>
            <person name="Toubarro D."/>
        </authorList>
    </citation>
    <scope>NUCLEOTIDE SEQUENCE [LARGE SCALE GENOMIC DNA]</scope>
    <source>
        <strain evidence="2">ZMCS4</strain>
    </source>
</reference>
<organism evidence="1 2">
    <name type="scientific">Agarivorans aestuarii</name>
    <dbReference type="NCBI Taxonomy" id="1563703"/>
    <lineage>
        <taxon>Bacteria</taxon>
        <taxon>Pseudomonadati</taxon>
        <taxon>Pseudomonadota</taxon>
        <taxon>Gammaproteobacteria</taxon>
        <taxon>Alteromonadales</taxon>
        <taxon>Alteromonadaceae</taxon>
        <taxon>Agarivorans</taxon>
    </lineage>
</organism>
<accession>A0ABU7G3B2</accession>
<sequence>MSTSETNLSAFSQAVIAAGELWVLSADDEFVVVDSIEFEATDVMPLFSKQANAQALCIEDWASYQPVAVKLEEFFEEWLPSLDEDKVLVAIDLDENLVGEEIEAFTLAKQLAADDA</sequence>
<proteinExistence type="predicted"/>
<evidence type="ECO:0000313" key="1">
    <source>
        <dbReference type="EMBL" id="MEE1673790.1"/>
    </source>
</evidence>
<dbReference type="InterPro" id="IPR021284">
    <property type="entry name" value="DUF2750"/>
</dbReference>
<comment type="caution">
    <text evidence="1">The sequence shown here is derived from an EMBL/GenBank/DDBJ whole genome shotgun (WGS) entry which is preliminary data.</text>
</comment>
<keyword evidence="2" id="KW-1185">Reference proteome</keyword>
<dbReference type="Pfam" id="PF11042">
    <property type="entry name" value="DUF2750"/>
    <property type="match status" value="1"/>
</dbReference>
<name>A0ABU7G3B2_9ALTE</name>
<gene>
    <name evidence="1" type="ORF">SNR37_003217</name>
</gene>
<dbReference type="Proteomes" id="UP001310248">
    <property type="component" value="Unassembled WGS sequence"/>
</dbReference>
<protein>
    <submittedName>
        <fullName evidence="1">DUF2750 domain-containing protein</fullName>
    </submittedName>
</protein>
<evidence type="ECO:0000313" key="2">
    <source>
        <dbReference type="Proteomes" id="UP001310248"/>
    </source>
</evidence>